<keyword evidence="3" id="KW-0547">Nucleotide-binding</keyword>
<dbReference type="Proteomes" id="UP000220251">
    <property type="component" value="Unassembled WGS sequence"/>
</dbReference>
<dbReference type="PANTHER" id="PTHR42781:SF4">
    <property type="entry name" value="SPERMIDINE_PUTRESCINE IMPORT ATP-BINDING PROTEIN POTA"/>
    <property type="match status" value="1"/>
</dbReference>
<dbReference type="PROSITE" id="PS50893">
    <property type="entry name" value="ABC_TRANSPORTER_2"/>
    <property type="match status" value="1"/>
</dbReference>
<accession>A0A0H5DQ17</accession>
<evidence type="ECO:0000256" key="7">
    <source>
        <dbReference type="ARBA" id="ARBA00023136"/>
    </source>
</evidence>
<dbReference type="RefSeq" id="WP_098038585.1">
    <property type="nucleotide sequence ID" value="NZ_CWGJ01000019.1"/>
</dbReference>
<evidence type="ECO:0000256" key="5">
    <source>
        <dbReference type="ARBA" id="ARBA00022967"/>
    </source>
</evidence>
<dbReference type="SMART" id="SM00382">
    <property type="entry name" value="AAA"/>
    <property type="match status" value="1"/>
</dbReference>
<dbReference type="InterPro" id="IPR005666">
    <property type="entry name" value="Sulph_transpt1"/>
</dbReference>
<dbReference type="FunFam" id="3.40.50.300:FF:000425">
    <property type="entry name" value="Probable ABC transporter, ATP-binding subunit"/>
    <property type="match status" value="1"/>
</dbReference>
<keyword evidence="1" id="KW-0813">Transport</keyword>
<keyword evidence="9" id="KW-0378">Hydrolase</keyword>
<dbReference type="EMBL" id="CWGJ01000019">
    <property type="protein sequence ID" value="CRX38721.1"/>
    <property type="molecule type" value="Genomic_DNA"/>
</dbReference>
<keyword evidence="7" id="KW-0472">Membrane</keyword>
<dbReference type="GO" id="GO:0016887">
    <property type="term" value="F:ATP hydrolysis activity"/>
    <property type="evidence" value="ECO:0007669"/>
    <property type="project" value="InterPro"/>
</dbReference>
<dbReference type="AlphaFoldDB" id="A0A0H5DQ17"/>
<evidence type="ECO:0000256" key="6">
    <source>
        <dbReference type="ARBA" id="ARBA00023032"/>
    </source>
</evidence>
<organism evidence="9 10">
    <name type="scientific">Estrella lausannensis</name>
    <dbReference type="NCBI Taxonomy" id="483423"/>
    <lineage>
        <taxon>Bacteria</taxon>
        <taxon>Pseudomonadati</taxon>
        <taxon>Chlamydiota</taxon>
        <taxon>Chlamydiia</taxon>
        <taxon>Parachlamydiales</taxon>
        <taxon>Candidatus Criblamydiaceae</taxon>
        <taxon>Estrella</taxon>
    </lineage>
</organism>
<dbReference type="EC" id="3.6.3.25" evidence="9"/>
<keyword evidence="6" id="KW-0764">Sulfate transport</keyword>
<sequence length="346" mass="38911">MSIIIKNLKKGFGAFKALNDVSLQVHEGEFVALLGPSGSGKTTLLRIIAGLEWPDEGEVYLEGVDAAGKPTRERKIGFVFQHFALFKHMSVFENIAFGLRLKRPKYTEEFIRERVESLLQLVHLSGSGSKHPSELSGGQRQRVALARVLAIEPKYMLLDEPFGALDSKVRKELRRWLRKLHDDTGLTTIFVTHDQEEAMEVADKVGILDKGSLVQIGAPLDLWEKPINSFVFDFIGNYNTFYGFLNSENKLVINPSFAPPTGAKPIKAFSRPHEVILERTPSTPAESLAARVSFINQAGPFIKVELEGDQGIFYQVDMEKGAFESFQFTYGDTLWIKPLRFRSFDD</sequence>
<dbReference type="Gene3D" id="3.40.50.300">
    <property type="entry name" value="P-loop containing nucleotide triphosphate hydrolases"/>
    <property type="match status" value="1"/>
</dbReference>
<dbReference type="GO" id="GO:0015697">
    <property type="term" value="P:quaternary ammonium group transport"/>
    <property type="evidence" value="ECO:0007669"/>
    <property type="project" value="UniProtKB-ARBA"/>
</dbReference>
<dbReference type="InterPro" id="IPR003593">
    <property type="entry name" value="AAA+_ATPase"/>
</dbReference>
<keyword evidence="10" id="KW-1185">Reference proteome</keyword>
<evidence type="ECO:0000256" key="3">
    <source>
        <dbReference type="ARBA" id="ARBA00022741"/>
    </source>
</evidence>
<keyword evidence="4 9" id="KW-0067">ATP-binding</keyword>
<dbReference type="SUPFAM" id="SSF52540">
    <property type="entry name" value="P-loop containing nucleoside triphosphate hydrolases"/>
    <property type="match status" value="1"/>
</dbReference>
<dbReference type="InterPro" id="IPR024765">
    <property type="entry name" value="TOBE-like"/>
</dbReference>
<dbReference type="InterPro" id="IPR027417">
    <property type="entry name" value="P-loop_NTPase"/>
</dbReference>
<proteinExistence type="predicted"/>
<dbReference type="NCBIfam" id="TIGR00968">
    <property type="entry name" value="3a0106s01"/>
    <property type="match status" value="1"/>
</dbReference>
<dbReference type="InterPro" id="IPR017871">
    <property type="entry name" value="ABC_transporter-like_CS"/>
</dbReference>
<dbReference type="OrthoDB" id="9804199at2"/>
<dbReference type="GO" id="GO:0043190">
    <property type="term" value="C:ATP-binding cassette (ABC) transporter complex"/>
    <property type="evidence" value="ECO:0007669"/>
    <property type="project" value="InterPro"/>
</dbReference>
<dbReference type="GO" id="GO:0005524">
    <property type="term" value="F:ATP binding"/>
    <property type="evidence" value="ECO:0007669"/>
    <property type="project" value="UniProtKB-KW"/>
</dbReference>
<dbReference type="InterPro" id="IPR050093">
    <property type="entry name" value="ABC_SmlMolc_Importer"/>
</dbReference>
<dbReference type="Pfam" id="PF12857">
    <property type="entry name" value="TOBE_3"/>
    <property type="match status" value="1"/>
</dbReference>
<dbReference type="InterPro" id="IPR003439">
    <property type="entry name" value="ABC_transporter-like_ATP-bd"/>
</dbReference>
<evidence type="ECO:0000256" key="2">
    <source>
        <dbReference type="ARBA" id="ARBA00022475"/>
    </source>
</evidence>
<evidence type="ECO:0000256" key="1">
    <source>
        <dbReference type="ARBA" id="ARBA00022448"/>
    </source>
</evidence>
<evidence type="ECO:0000313" key="9">
    <source>
        <dbReference type="EMBL" id="CRX38721.1"/>
    </source>
</evidence>
<dbReference type="Pfam" id="PF00005">
    <property type="entry name" value="ABC_tran"/>
    <property type="match status" value="1"/>
</dbReference>
<evidence type="ECO:0000256" key="4">
    <source>
        <dbReference type="ARBA" id="ARBA00022840"/>
    </source>
</evidence>
<feature type="domain" description="ABC transporter" evidence="8">
    <location>
        <begin position="3"/>
        <end position="235"/>
    </location>
</feature>
<dbReference type="PROSITE" id="PS00211">
    <property type="entry name" value="ABC_TRANSPORTER_1"/>
    <property type="match status" value="1"/>
</dbReference>
<reference evidence="10" key="1">
    <citation type="submission" date="2015-06" db="EMBL/GenBank/DDBJ databases">
        <authorList>
            <person name="Bertelli C."/>
        </authorList>
    </citation>
    <scope>NUCLEOTIDE SEQUENCE [LARGE SCALE GENOMIC DNA]</scope>
    <source>
        <strain evidence="10">CRIB-30</strain>
    </source>
</reference>
<dbReference type="GO" id="GO:0015419">
    <property type="term" value="F:ABC-type sulfate transporter activity"/>
    <property type="evidence" value="ECO:0007669"/>
    <property type="project" value="InterPro"/>
</dbReference>
<name>A0A0H5DQ17_9BACT</name>
<keyword evidence="5" id="KW-1278">Translocase</keyword>
<protein>
    <submittedName>
        <fullName evidence="9">Sulfate/thiosulfate import ATP-binding protein CysA</fullName>
        <ecNumber evidence="9">3.6.3.25</ecNumber>
    </submittedName>
</protein>
<gene>
    <name evidence="9" type="primary">cysA</name>
    <name evidence="9" type="ORF">ELAC_1385</name>
</gene>
<evidence type="ECO:0000259" key="8">
    <source>
        <dbReference type="PROSITE" id="PS50893"/>
    </source>
</evidence>
<keyword evidence="2" id="KW-1003">Cell membrane</keyword>
<dbReference type="PANTHER" id="PTHR42781">
    <property type="entry name" value="SPERMIDINE/PUTRESCINE IMPORT ATP-BINDING PROTEIN POTA"/>
    <property type="match status" value="1"/>
</dbReference>
<evidence type="ECO:0000313" key="10">
    <source>
        <dbReference type="Proteomes" id="UP000220251"/>
    </source>
</evidence>